<evidence type="ECO:0000313" key="4">
    <source>
        <dbReference type="Proteomes" id="UP000244224"/>
    </source>
</evidence>
<accession>A0A2T6B949</accession>
<dbReference type="Pfam" id="PF01936">
    <property type="entry name" value="NYN"/>
    <property type="match status" value="1"/>
</dbReference>
<dbReference type="AlphaFoldDB" id="A0A2T6B949"/>
<feature type="domain" description="NYN" evidence="2">
    <location>
        <begin position="11"/>
        <end position="153"/>
    </location>
</feature>
<sequence length="226" mass="25759">MSRINAQRNHIFIDGQNLYLSAKRAFGLRYPDFDILALGRQLSEEIDPSLETRVRFYIGMPVRKYSPMWTGFWTNKLAAARESGVEVVTRELRYLTETDPNAPGGYRVLSAREKGIDLRLALDVMAASRRPDCANIMIVSRDQDFQEVVRDIRTLCDFTRREIGLWSAFPEVQGEPSLNRGIDGTRMIRITREIYDRVRDPADYRDQIAPPRPDPVTVAGAAPDPA</sequence>
<dbReference type="EMBL" id="QBKP01000002">
    <property type="protein sequence ID" value="PTX52595.1"/>
    <property type="molecule type" value="Genomic_DNA"/>
</dbReference>
<keyword evidence="4" id="KW-1185">Reference proteome</keyword>
<dbReference type="Gene3D" id="3.40.50.1010">
    <property type="entry name" value="5'-nuclease"/>
    <property type="match status" value="1"/>
</dbReference>
<proteinExistence type="predicted"/>
<gene>
    <name evidence="3" type="ORF">C8N34_102375</name>
</gene>
<evidence type="ECO:0000313" key="3">
    <source>
        <dbReference type="EMBL" id="PTX52595.1"/>
    </source>
</evidence>
<feature type="region of interest" description="Disordered" evidence="1">
    <location>
        <begin position="203"/>
        <end position="226"/>
    </location>
</feature>
<reference evidence="3 4" key="1">
    <citation type="submission" date="2018-04" db="EMBL/GenBank/DDBJ databases">
        <title>Genomic Encyclopedia of Archaeal and Bacterial Type Strains, Phase II (KMG-II): from individual species to whole genera.</title>
        <authorList>
            <person name="Goeker M."/>
        </authorList>
    </citation>
    <scope>NUCLEOTIDE SEQUENCE [LARGE SCALE GENOMIC DNA]</scope>
    <source>
        <strain evidence="3 4">DSM 21823</strain>
    </source>
</reference>
<dbReference type="OrthoDB" id="3741at2"/>
<comment type="caution">
    <text evidence="3">The sequence shown here is derived from an EMBL/GenBank/DDBJ whole genome shotgun (WGS) entry which is preliminary data.</text>
</comment>
<evidence type="ECO:0000259" key="2">
    <source>
        <dbReference type="Pfam" id="PF01936"/>
    </source>
</evidence>
<protein>
    <submittedName>
        <fullName evidence="3">Uncharacterized LabA/DUF88 family protein</fullName>
    </submittedName>
</protein>
<name>A0A2T6B949_9RHOB</name>
<evidence type="ECO:0000256" key="1">
    <source>
        <dbReference type="SAM" id="MobiDB-lite"/>
    </source>
</evidence>
<dbReference type="InterPro" id="IPR021139">
    <property type="entry name" value="NYN"/>
</dbReference>
<dbReference type="GO" id="GO:0004540">
    <property type="term" value="F:RNA nuclease activity"/>
    <property type="evidence" value="ECO:0007669"/>
    <property type="project" value="InterPro"/>
</dbReference>
<dbReference type="Proteomes" id="UP000244224">
    <property type="component" value="Unassembled WGS sequence"/>
</dbReference>
<dbReference type="RefSeq" id="WP_158640757.1">
    <property type="nucleotide sequence ID" value="NZ_QBKP01000002.1"/>
</dbReference>
<organism evidence="3 4">
    <name type="scientific">Gemmobacter caeni</name>
    <dbReference type="NCBI Taxonomy" id="589035"/>
    <lineage>
        <taxon>Bacteria</taxon>
        <taxon>Pseudomonadati</taxon>
        <taxon>Pseudomonadota</taxon>
        <taxon>Alphaproteobacteria</taxon>
        <taxon>Rhodobacterales</taxon>
        <taxon>Paracoccaceae</taxon>
        <taxon>Gemmobacter</taxon>
    </lineage>
</organism>